<dbReference type="Pfam" id="PF05569">
    <property type="entry name" value="Peptidase_M56"/>
    <property type="match status" value="1"/>
</dbReference>
<name>D9S0U7_THEOJ</name>
<evidence type="ECO:0000259" key="2">
    <source>
        <dbReference type="Pfam" id="PF05569"/>
    </source>
</evidence>
<dbReference type="PANTHER" id="PTHR34978">
    <property type="entry name" value="POSSIBLE SENSOR-TRANSDUCER PROTEIN BLAR"/>
    <property type="match status" value="1"/>
</dbReference>
<evidence type="ECO:0000313" key="3">
    <source>
        <dbReference type="EMBL" id="ADL07111.1"/>
    </source>
</evidence>
<organism evidence="3 4">
    <name type="scientific">Thermosediminibacter oceani (strain ATCC BAA-1034 / DSM 16646 / JW/IW-1228P)</name>
    <dbReference type="NCBI Taxonomy" id="555079"/>
    <lineage>
        <taxon>Bacteria</taxon>
        <taxon>Bacillati</taxon>
        <taxon>Bacillota</taxon>
        <taxon>Clostridia</taxon>
        <taxon>Thermosediminibacterales</taxon>
        <taxon>Thermosediminibacteraceae</taxon>
        <taxon>Thermosediminibacter</taxon>
    </lineage>
</organism>
<dbReference type="InterPro" id="IPR008756">
    <property type="entry name" value="Peptidase_M56"/>
</dbReference>
<keyword evidence="4" id="KW-1185">Reference proteome</keyword>
<dbReference type="CDD" id="cd07341">
    <property type="entry name" value="M56_BlaR1_MecR1_like"/>
    <property type="match status" value="1"/>
</dbReference>
<dbReference type="AlphaFoldDB" id="D9S0U7"/>
<dbReference type="HOGENOM" id="CLU_611022_0_0_9"/>
<feature type="transmembrane region" description="Helical" evidence="1">
    <location>
        <begin position="217"/>
        <end position="235"/>
    </location>
</feature>
<evidence type="ECO:0000256" key="1">
    <source>
        <dbReference type="SAM" id="Phobius"/>
    </source>
</evidence>
<keyword evidence="1" id="KW-1133">Transmembrane helix</keyword>
<accession>D9S0U7</accession>
<feature type="domain" description="Peptidase M56" evidence="2">
    <location>
        <begin position="9"/>
        <end position="299"/>
    </location>
</feature>
<dbReference type="PANTHER" id="PTHR34978:SF3">
    <property type="entry name" value="SLR0241 PROTEIN"/>
    <property type="match status" value="1"/>
</dbReference>
<dbReference type="eggNOG" id="COG4219">
    <property type="taxonomic scope" value="Bacteria"/>
</dbReference>
<dbReference type="STRING" id="555079.Toce_0330"/>
<sequence length="448" mass="50951">MNDIYNQLFIMSVVAGGIYLILKVLSAVTLKYFSAAWHYYTNIAVYMFFLLPYHRWMSGLDLSFLKMSDKGFELPSITGLNPLTALNFAAGGISQQKGYAGASVYFEILPYILMAGTLIFMVVILVHNYNLNRRIFRICRLTDDMQILEVLFKCKQQMGITRQIPVYISPCITTPFLYGIIKPRIVLPDIKLSADELQCVFLHELTHWKRRDGWLKFLMLFINAIHWFNPLAYAARFDIDRFCELSCDESVVKSMSNRERRRYCELMLSVLWNVADQSAKLFSAFSGKRKQLERRVDIILKDKVPMSKKWVRMVATAITLAIVLLGAILAGAVETSALERKGSSESALPKPKEISNYQYRVNEYGETYGPAIYAEVLGEEPDLIAAIGIDGTFGYVRSSDLNPPDPRTPEEAVAQNNLGDKLIPLYDKDGRTVIGQFKIVSGRFEKLK</sequence>
<feature type="transmembrane region" description="Helical" evidence="1">
    <location>
        <begin position="108"/>
        <end position="131"/>
    </location>
</feature>
<protein>
    <submittedName>
        <fullName evidence="3">Peptidase M56 BlaR1</fullName>
    </submittedName>
</protein>
<evidence type="ECO:0000313" key="4">
    <source>
        <dbReference type="Proteomes" id="UP000000272"/>
    </source>
</evidence>
<proteinExistence type="predicted"/>
<dbReference type="InterPro" id="IPR052173">
    <property type="entry name" value="Beta-lactam_resp_regulator"/>
</dbReference>
<keyword evidence="1" id="KW-0812">Transmembrane</keyword>
<dbReference type="EMBL" id="CP002131">
    <property type="protein sequence ID" value="ADL07111.1"/>
    <property type="molecule type" value="Genomic_DNA"/>
</dbReference>
<feature type="transmembrane region" description="Helical" evidence="1">
    <location>
        <begin position="6"/>
        <end position="25"/>
    </location>
</feature>
<dbReference type="RefSeq" id="WP_013275161.1">
    <property type="nucleotide sequence ID" value="NC_014377.1"/>
</dbReference>
<dbReference type="KEGG" id="toc:Toce_0330"/>
<reference evidence="3 4" key="1">
    <citation type="journal article" date="2010" name="Stand. Genomic Sci.">
        <title>Complete genome sequence of Thermosediminibacter oceani type strain (JW/IW-1228P).</title>
        <authorList>
            <person name="Pitluck S."/>
            <person name="Yasawong M."/>
            <person name="Munk C."/>
            <person name="Nolan M."/>
            <person name="Lapidus A."/>
            <person name="Lucas S."/>
            <person name="Glavina Del Rio T."/>
            <person name="Tice H."/>
            <person name="Cheng J.F."/>
            <person name="Bruce D."/>
            <person name="Detter C."/>
            <person name="Tapia R."/>
            <person name="Han C."/>
            <person name="Goodwin L."/>
            <person name="Liolios K."/>
            <person name="Ivanova N."/>
            <person name="Mavromatis K."/>
            <person name="Mikhailova N."/>
            <person name="Pati A."/>
            <person name="Chen A."/>
            <person name="Palaniappan K."/>
            <person name="Land M."/>
            <person name="Hauser L."/>
            <person name="Chang Y.J."/>
            <person name="Jeffries C.D."/>
            <person name="Rohde M."/>
            <person name="Spring S."/>
            <person name="Sikorski J."/>
            <person name="Goker M."/>
            <person name="Woyke T."/>
            <person name="Bristow J."/>
            <person name="Eisen J.A."/>
            <person name="Markowitz V."/>
            <person name="Hugenholtz P."/>
            <person name="Kyrpides N.C."/>
            <person name="Klenk H.P."/>
        </authorList>
    </citation>
    <scope>NUCLEOTIDE SEQUENCE [LARGE SCALE GENOMIC DNA]</scope>
    <source>
        <strain evidence="4">ATCC BAA-1034 / DSM 16646 / JW/IW-1228P</strain>
    </source>
</reference>
<keyword evidence="1" id="KW-0472">Membrane</keyword>
<feature type="transmembrane region" description="Helical" evidence="1">
    <location>
        <begin position="37"/>
        <end position="56"/>
    </location>
</feature>
<dbReference type="Proteomes" id="UP000000272">
    <property type="component" value="Chromosome"/>
</dbReference>
<gene>
    <name evidence="3" type="ordered locus">Toce_0330</name>
</gene>
<feature type="transmembrane region" description="Helical" evidence="1">
    <location>
        <begin position="310"/>
        <end position="333"/>
    </location>
</feature>